<dbReference type="AlphaFoldDB" id="A0AAV0N6U7"/>
<evidence type="ECO:0000313" key="2">
    <source>
        <dbReference type="Proteomes" id="UP001154282"/>
    </source>
</evidence>
<proteinExistence type="predicted"/>
<comment type="caution">
    <text evidence="1">The sequence shown here is derived from an EMBL/GenBank/DDBJ whole genome shotgun (WGS) entry which is preliminary data.</text>
</comment>
<organism evidence="1 2">
    <name type="scientific">Linum tenue</name>
    <dbReference type="NCBI Taxonomy" id="586396"/>
    <lineage>
        <taxon>Eukaryota</taxon>
        <taxon>Viridiplantae</taxon>
        <taxon>Streptophyta</taxon>
        <taxon>Embryophyta</taxon>
        <taxon>Tracheophyta</taxon>
        <taxon>Spermatophyta</taxon>
        <taxon>Magnoliopsida</taxon>
        <taxon>eudicotyledons</taxon>
        <taxon>Gunneridae</taxon>
        <taxon>Pentapetalae</taxon>
        <taxon>rosids</taxon>
        <taxon>fabids</taxon>
        <taxon>Malpighiales</taxon>
        <taxon>Linaceae</taxon>
        <taxon>Linum</taxon>
    </lineage>
</organism>
<evidence type="ECO:0000313" key="1">
    <source>
        <dbReference type="EMBL" id="CAI0454208.1"/>
    </source>
</evidence>
<protein>
    <recommendedName>
        <fullName evidence="3">Secreted protein</fullName>
    </recommendedName>
</protein>
<gene>
    <name evidence="1" type="ORF">LITE_LOCUS31889</name>
</gene>
<accession>A0AAV0N6U7</accession>
<evidence type="ECO:0008006" key="3">
    <source>
        <dbReference type="Google" id="ProtNLM"/>
    </source>
</evidence>
<name>A0AAV0N6U7_9ROSI</name>
<dbReference type="EMBL" id="CAMGYJ010000008">
    <property type="protein sequence ID" value="CAI0454208.1"/>
    <property type="molecule type" value="Genomic_DNA"/>
</dbReference>
<sequence length="74" mass="8647">MRLLWSYSTLCLRPTASTEEAPSLCWDATPYECSASLAERFISKRSCLIKKREMRSWSVTSTYFTTKMNFTMMN</sequence>
<reference evidence="1" key="1">
    <citation type="submission" date="2022-08" db="EMBL/GenBank/DDBJ databases">
        <authorList>
            <person name="Gutierrez-Valencia J."/>
        </authorList>
    </citation>
    <scope>NUCLEOTIDE SEQUENCE</scope>
</reference>
<keyword evidence="2" id="KW-1185">Reference proteome</keyword>
<dbReference type="Proteomes" id="UP001154282">
    <property type="component" value="Unassembled WGS sequence"/>
</dbReference>